<evidence type="ECO:0000313" key="3">
    <source>
        <dbReference type="EMBL" id="MEX5718769.1"/>
    </source>
</evidence>
<dbReference type="PANTHER" id="PTHR45128">
    <property type="entry name" value="METHYLTRANSFERASE TYPE 11"/>
    <property type="match status" value="1"/>
</dbReference>
<gene>
    <name evidence="3" type="ORF">ABQ292_10395</name>
</gene>
<dbReference type="Pfam" id="PF13847">
    <property type="entry name" value="Methyltransf_31"/>
    <property type="match status" value="1"/>
</dbReference>
<dbReference type="CDD" id="cd02440">
    <property type="entry name" value="AdoMet_MTases"/>
    <property type="match status" value="1"/>
</dbReference>
<evidence type="ECO:0000313" key="4">
    <source>
        <dbReference type="Proteomes" id="UP001560045"/>
    </source>
</evidence>
<keyword evidence="4" id="KW-1185">Reference proteome</keyword>
<reference evidence="3 4" key="1">
    <citation type="submission" date="2024-06" db="EMBL/GenBank/DDBJ databases">
        <title>Draft genome sequence of Geodermatophilus badlandi, a novel member of the Geodermatophilaceae isolated from badland sedimentary rocks in the Red desert, Wyoming, USA.</title>
        <authorList>
            <person name="Ben Tekaya S."/>
            <person name="Nouioui I."/>
            <person name="Flores G.M."/>
            <person name="Shaal M.N."/>
            <person name="Bredoire F."/>
            <person name="Basile F."/>
            <person name="Van Diepen L."/>
            <person name="Ward N.L."/>
        </authorList>
    </citation>
    <scope>NUCLEOTIDE SEQUENCE [LARGE SCALE GENOMIC DNA]</scope>
    <source>
        <strain evidence="3 4">WL48A</strain>
    </source>
</reference>
<dbReference type="Gene3D" id="3.40.50.150">
    <property type="entry name" value="Vaccinia Virus protein VP39"/>
    <property type="match status" value="1"/>
</dbReference>
<sequence length="351" mass="37626">MSVDEAELNNLLGRLVVDVGASFQALGAVLGDRLGLYRALLAVMPALPGDVAREAGVDERYVREWLAAQAAGGYVSYDPESERFSLTEEQAFVLADPDGMQAAAAFLIPLGAGRNIDRIAEAVRTGGGFPWHAHDPQVFEGTERFFRPGYVANLVSSWIPALDGVEDKLRAGARVADVGCGHGASTLLLAASYPRSQVVGFDYHELSVRQARERAVDGGLADRVSFEVASAAGFPGEGYDLVAVFDALHDMPDPLTAARHIRETLAEDGTFLLVEPYANDRLEDNLNPVGRLYYGASTVGCVAHSMTEEPRTALGAQAGEARLTDLLHDAGFGRVRRAAETPFNMVLEARP</sequence>
<feature type="domain" description="S-adenosylmethionine-dependent methyltransferase Rv2258c-like winged HTH" evidence="2">
    <location>
        <begin position="25"/>
        <end position="94"/>
    </location>
</feature>
<organism evidence="3 4">
    <name type="scientific">Geodermatophilus maliterrae</name>
    <dbReference type="NCBI Taxonomy" id="3162531"/>
    <lineage>
        <taxon>Bacteria</taxon>
        <taxon>Bacillati</taxon>
        <taxon>Actinomycetota</taxon>
        <taxon>Actinomycetes</taxon>
        <taxon>Geodermatophilales</taxon>
        <taxon>Geodermatophilaceae</taxon>
        <taxon>Geodermatophilus</taxon>
    </lineage>
</organism>
<accession>A0ABV3XDW4</accession>
<dbReference type="InterPro" id="IPR053173">
    <property type="entry name" value="SAM-binding_MTase"/>
</dbReference>
<evidence type="ECO:0000259" key="2">
    <source>
        <dbReference type="Pfam" id="PF21320"/>
    </source>
</evidence>
<dbReference type="RefSeq" id="WP_369205953.1">
    <property type="nucleotide sequence ID" value="NZ_JBFNXQ010000026.1"/>
</dbReference>
<dbReference type="InterPro" id="IPR048711">
    <property type="entry name" value="WHD_Rv2258c"/>
</dbReference>
<dbReference type="InterPro" id="IPR025714">
    <property type="entry name" value="Methyltranfer_dom"/>
</dbReference>
<dbReference type="InterPro" id="IPR029063">
    <property type="entry name" value="SAM-dependent_MTases_sf"/>
</dbReference>
<name>A0ABV3XDW4_9ACTN</name>
<dbReference type="Pfam" id="PF21320">
    <property type="entry name" value="WHD_Rv2258c"/>
    <property type="match status" value="1"/>
</dbReference>
<dbReference type="PANTHER" id="PTHR45128:SF2">
    <property type="entry name" value="METHYLTRANSFERASE DOMAIN-CONTAINING PROTEIN"/>
    <property type="match status" value="1"/>
</dbReference>
<dbReference type="SUPFAM" id="SSF53335">
    <property type="entry name" value="S-adenosyl-L-methionine-dependent methyltransferases"/>
    <property type="match status" value="1"/>
</dbReference>
<proteinExistence type="predicted"/>
<feature type="domain" description="Methyltransferase" evidence="1">
    <location>
        <begin position="171"/>
        <end position="306"/>
    </location>
</feature>
<evidence type="ECO:0000259" key="1">
    <source>
        <dbReference type="Pfam" id="PF13847"/>
    </source>
</evidence>
<protein>
    <submittedName>
        <fullName evidence="3">Trans-aconitate 2-methyltransferase</fullName>
    </submittedName>
</protein>
<dbReference type="Proteomes" id="UP001560045">
    <property type="component" value="Unassembled WGS sequence"/>
</dbReference>
<comment type="caution">
    <text evidence="3">The sequence shown here is derived from an EMBL/GenBank/DDBJ whole genome shotgun (WGS) entry which is preliminary data.</text>
</comment>
<dbReference type="EMBL" id="JBFNXQ010000026">
    <property type="protein sequence ID" value="MEX5718769.1"/>
    <property type="molecule type" value="Genomic_DNA"/>
</dbReference>